<gene>
    <name evidence="2" type="ORF">FB192DRAFT_1383946</name>
</gene>
<protein>
    <submittedName>
        <fullName evidence="2">Uncharacterized protein</fullName>
    </submittedName>
</protein>
<dbReference type="EMBL" id="JAAECE010000005">
    <property type="protein sequence ID" value="KAF1801084.1"/>
    <property type="molecule type" value="Genomic_DNA"/>
</dbReference>
<dbReference type="AlphaFoldDB" id="A0A8H4BFC3"/>
<evidence type="ECO:0000256" key="1">
    <source>
        <dbReference type="SAM" id="SignalP"/>
    </source>
</evidence>
<keyword evidence="1" id="KW-0732">Signal</keyword>
<reference evidence="2 3" key="1">
    <citation type="submission" date="2019-09" db="EMBL/GenBank/DDBJ databases">
        <authorList>
            <consortium name="DOE Joint Genome Institute"/>
            <person name="Mondo S.J."/>
            <person name="Navarro-Mendoza M.I."/>
            <person name="Perez-Arques C."/>
            <person name="Panchal S."/>
            <person name="Nicolas F.E."/>
            <person name="Ganguly P."/>
            <person name="Pangilinan J."/>
            <person name="Grigoriev I."/>
            <person name="Heitman J."/>
            <person name="Sanya K."/>
            <person name="Garre V."/>
        </authorList>
    </citation>
    <scope>NUCLEOTIDE SEQUENCE [LARGE SCALE GENOMIC DNA]</scope>
    <source>
        <strain evidence="2 3">MU402</strain>
    </source>
</reference>
<evidence type="ECO:0000313" key="2">
    <source>
        <dbReference type="EMBL" id="KAF1801084.1"/>
    </source>
</evidence>
<sequence length="203" mass="22762">MSKHIFSVLLIVFLQSLIYRSGDTMSKACKSMSLRFKIDLRLLVWKDDAAIFDGGTGEVARKATQSKLFSDRLKSVLVAKCHLNDFLNSATYLDKSTAAGVEFPIVQMIGLDAHLCTLRLDSKKSYVLEEVCAFPFPVSLLGIRSGGIEDLINGLIFSPILESFVGAGKDIQWSRSESNYQRCEFMLLKYKRQKCIVGNARLY</sequence>
<dbReference type="Proteomes" id="UP000469890">
    <property type="component" value="Unassembled WGS sequence"/>
</dbReference>
<comment type="caution">
    <text evidence="2">The sequence shown here is derived from an EMBL/GenBank/DDBJ whole genome shotgun (WGS) entry which is preliminary data.</text>
</comment>
<organism evidence="2 3">
    <name type="scientific">Mucor circinelloides f. lusitanicus</name>
    <name type="common">Mucor racemosus var. lusitanicus</name>
    <dbReference type="NCBI Taxonomy" id="29924"/>
    <lineage>
        <taxon>Eukaryota</taxon>
        <taxon>Fungi</taxon>
        <taxon>Fungi incertae sedis</taxon>
        <taxon>Mucoromycota</taxon>
        <taxon>Mucoromycotina</taxon>
        <taxon>Mucoromycetes</taxon>
        <taxon>Mucorales</taxon>
        <taxon>Mucorineae</taxon>
        <taxon>Mucoraceae</taxon>
        <taxon>Mucor</taxon>
    </lineage>
</organism>
<feature type="chain" id="PRO_5034484779" evidence="1">
    <location>
        <begin position="25"/>
        <end position="203"/>
    </location>
</feature>
<proteinExistence type="predicted"/>
<evidence type="ECO:0000313" key="3">
    <source>
        <dbReference type="Proteomes" id="UP000469890"/>
    </source>
</evidence>
<feature type="signal peptide" evidence="1">
    <location>
        <begin position="1"/>
        <end position="24"/>
    </location>
</feature>
<accession>A0A8H4BFC3</accession>
<name>A0A8H4BFC3_MUCCL</name>